<dbReference type="GO" id="GO:0031317">
    <property type="term" value="C:tripartite ATP-independent periplasmic transporter complex"/>
    <property type="evidence" value="ECO:0007669"/>
    <property type="project" value="InterPro"/>
</dbReference>
<feature type="binding site" evidence="3">
    <location>
        <position position="211"/>
    </location>
    <ligand>
        <name>Na(+)</name>
        <dbReference type="ChEBI" id="CHEBI:29101"/>
    </ligand>
</feature>
<proteinExistence type="predicted"/>
<keyword evidence="4" id="KW-0675">Receptor</keyword>
<dbReference type="InterPro" id="IPR026289">
    <property type="entry name" value="SBP_TakP-like"/>
</dbReference>
<accession>A0A0M6YDG2</accession>
<dbReference type="Pfam" id="PF03480">
    <property type="entry name" value="DctP"/>
    <property type="match status" value="1"/>
</dbReference>
<feature type="binding site" evidence="2">
    <location>
        <position position="152"/>
    </location>
    <ligand>
        <name>substrate</name>
    </ligand>
</feature>
<dbReference type="NCBIfam" id="NF037995">
    <property type="entry name" value="TRAP_S1"/>
    <property type="match status" value="1"/>
</dbReference>
<dbReference type="AlphaFoldDB" id="A0A0M6YDG2"/>
<dbReference type="Gene3D" id="3.40.190.10">
    <property type="entry name" value="Periplasmic binding protein-like II"/>
    <property type="match status" value="1"/>
</dbReference>
<evidence type="ECO:0000256" key="1">
    <source>
        <dbReference type="ARBA" id="ARBA00022729"/>
    </source>
</evidence>
<reference evidence="5" key="1">
    <citation type="submission" date="2015-07" db="EMBL/GenBank/DDBJ databases">
        <authorList>
            <person name="Rodrigo-Torres Lidia"/>
            <person name="Arahal R.David."/>
        </authorList>
    </citation>
    <scope>NUCLEOTIDE SEQUENCE [LARGE SCALE GENOMIC DNA]</scope>
    <source>
        <strain evidence="5">CECT 4801</strain>
    </source>
</reference>
<dbReference type="EMBL" id="CXST01000007">
    <property type="protein sequence ID" value="CTQ47459.1"/>
    <property type="molecule type" value="Genomic_DNA"/>
</dbReference>
<dbReference type="OrthoDB" id="9780733at2"/>
<dbReference type="InterPro" id="IPR038404">
    <property type="entry name" value="TRAP_DctP_sf"/>
</dbReference>
<sequence>MHQLLNNTALATVAVVMMVTGASATDRIRWKVPNAFPSHLPALGENAGIVANLLKNVSGGEIQFKIFEPGNLVPPLELTDAVQNGSIEAGYTWMGYDAGKIPASPLFAARPFGMEPWEFTAWWYDGGGRELGEEVYGKRNVHPILCGINGPETAGWFRKEIISMTDLDGLKIRFAGLGGEVMQKAGASVTLLPGSEIFQALEKGAIDATEFSMPAVDQTLGFDKVAKYNYFPGWHQTYTAFHLIVNKEVWDGLEDQTKAMFDTACTATTLRSLSRGEAIQGDVIRGFSEKGVQAKKVPEDMLRELKMLTDEVMETQAAADEDFRQVYESQQTFARDYQTWKGLAYLPRDFGTE</sequence>
<feature type="binding site" evidence="3">
    <location>
        <position position="210"/>
    </location>
    <ligand>
        <name>substrate</name>
    </ligand>
</feature>
<dbReference type="GO" id="GO:0055085">
    <property type="term" value="P:transmembrane transport"/>
    <property type="evidence" value="ECO:0007669"/>
    <property type="project" value="InterPro"/>
</dbReference>
<dbReference type="Gene3D" id="3.40.190.170">
    <property type="entry name" value="Bacterial extracellular solute-binding protein, family 7"/>
    <property type="match status" value="1"/>
</dbReference>
<gene>
    <name evidence="4" type="primary">yiaO_12</name>
    <name evidence="4" type="ORF">LAL4801_05921</name>
</gene>
<dbReference type="GO" id="GO:0046872">
    <property type="term" value="F:metal ion binding"/>
    <property type="evidence" value="ECO:0007669"/>
    <property type="project" value="UniProtKB-KW"/>
</dbReference>
<dbReference type="Proteomes" id="UP000048926">
    <property type="component" value="Unassembled WGS sequence"/>
</dbReference>
<dbReference type="InterPro" id="IPR018389">
    <property type="entry name" value="DctP_fam"/>
</dbReference>
<keyword evidence="5" id="KW-1185">Reference proteome</keyword>
<evidence type="ECO:0000313" key="4">
    <source>
        <dbReference type="EMBL" id="CTQ47459.1"/>
    </source>
</evidence>
<evidence type="ECO:0000313" key="5">
    <source>
        <dbReference type="Proteomes" id="UP000048926"/>
    </source>
</evidence>
<feature type="binding site" evidence="2">
    <location>
        <position position="173"/>
    </location>
    <ligand>
        <name>substrate</name>
    </ligand>
</feature>
<keyword evidence="3" id="KW-0479">Metal-binding</keyword>
<dbReference type="PANTHER" id="PTHR33376:SF5">
    <property type="entry name" value="EXTRACYTOPLASMIC SOLUTE RECEPTOR PROTEIN"/>
    <property type="match status" value="1"/>
</dbReference>
<dbReference type="PIRSF" id="PIRSF039026">
    <property type="entry name" value="SiaP"/>
    <property type="match status" value="1"/>
</dbReference>
<feature type="binding site" evidence="3">
    <location>
        <position position="236"/>
    </location>
    <ligand>
        <name>substrate</name>
    </ligand>
</feature>
<organism evidence="4 5">
    <name type="scientific">Roseibium aggregatum</name>
    <dbReference type="NCBI Taxonomy" id="187304"/>
    <lineage>
        <taxon>Bacteria</taxon>
        <taxon>Pseudomonadati</taxon>
        <taxon>Pseudomonadota</taxon>
        <taxon>Alphaproteobacteria</taxon>
        <taxon>Hyphomicrobiales</taxon>
        <taxon>Stappiaceae</taxon>
        <taxon>Roseibium</taxon>
    </lineage>
</organism>
<evidence type="ECO:0000256" key="2">
    <source>
        <dbReference type="PIRSR" id="PIRSR039026-1"/>
    </source>
</evidence>
<name>A0A0M6YDG2_9HYPH</name>
<protein>
    <submittedName>
        <fullName evidence="4">Extracytoplasmic solute receptor protein YiaO</fullName>
    </submittedName>
</protein>
<keyword evidence="1" id="KW-0732">Signal</keyword>
<dbReference type="CDD" id="cd13604">
    <property type="entry name" value="PBP2_TRAP_ketoacid_lactate_like"/>
    <property type="match status" value="1"/>
</dbReference>
<dbReference type="PANTHER" id="PTHR33376">
    <property type="match status" value="1"/>
</dbReference>
<evidence type="ECO:0000256" key="3">
    <source>
        <dbReference type="PIRSR" id="PIRSR039026-2"/>
    </source>
</evidence>
<dbReference type="RefSeq" id="WP_055661490.1">
    <property type="nucleotide sequence ID" value="NZ_CXST01000007.1"/>
</dbReference>